<dbReference type="STRING" id="50376.A0A517LB93"/>
<dbReference type="PANTHER" id="PTHR12360:SF12">
    <property type="entry name" value="TRANSCRIPTIONAL REPRESSOR NF-X1"/>
    <property type="match status" value="1"/>
</dbReference>
<dbReference type="GO" id="GO:0005634">
    <property type="term" value="C:nucleus"/>
    <property type="evidence" value="ECO:0007669"/>
    <property type="project" value="TreeGrafter"/>
</dbReference>
<evidence type="ECO:0000256" key="1">
    <source>
        <dbReference type="SAM" id="MobiDB-lite"/>
    </source>
</evidence>
<reference evidence="3 4" key="1">
    <citation type="submission" date="2019-07" db="EMBL/GenBank/DDBJ databases">
        <title>Finished genome of Venturia effusa.</title>
        <authorList>
            <person name="Young C.A."/>
            <person name="Cox M.P."/>
            <person name="Ganley A.R.D."/>
            <person name="David W.J."/>
        </authorList>
    </citation>
    <scope>NUCLEOTIDE SEQUENCE [LARGE SCALE GENOMIC DNA]</scope>
    <source>
        <strain evidence="4">albino</strain>
    </source>
</reference>
<keyword evidence="4" id="KW-1185">Reference proteome</keyword>
<dbReference type="InterPro" id="IPR013083">
    <property type="entry name" value="Znf_RING/FYVE/PHD"/>
</dbReference>
<evidence type="ECO:0000256" key="2">
    <source>
        <dbReference type="SAM" id="Phobius"/>
    </source>
</evidence>
<dbReference type="CDD" id="cd16492">
    <property type="entry name" value="RING-CH-C4HC3_NFX1-like"/>
    <property type="match status" value="1"/>
</dbReference>
<feature type="transmembrane region" description="Helical" evidence="2">
    <location>
        <begin position="384"/>
        <end position="404"/>
    </location>
</feature>
<accession>A0A517LB93</accession>
<evidence type="ECO:0000313" key="4">
    <source>
        <dbReference type="Proteomes" id="UP000316270"/>
    </source>
</evidence>
<name>A0A517LB93_9PEZI</name>
<dbReference type="AlphaFoldDB" id="A0A517LB93"/>
<dbReference type="GO" id="GO:0000977">
    <property type="term" value="F:RNA polymerase II transcription regulatory region sequence-specific DNA binding"/>
    <property type="evidence" value="ECO:0007669"/>
    <property type="project" value="TreeGrafter"/>
</dbReference>
<dbReference type="PANTHER" id="PTHR12360">
    <property type="entry name" value="NUCLEAR TRANSCRIPTION FACTOR, X-BOX BINDING 1 NFX1"/>
    <property type="match status" value="1"/>
</dbReference>
<keyword evidence="2" id="KW-0472">Membrane</keyword>
<dbReference type="Proteomes" id="UP000316270">
    <property type="component" value="Chromosome 8"/>
</dbReference>
<dbReference type="OrthoDB" id="3695281at2759"/>
<feature type="compositionally biased region" description="Polar residues" evidence="1">
    <location>
        <begin position="52"/>
        <end position="64"/>
    </location>
</feature>
<protein>
    <submittedName>
        <fullName evidence="3">Uncharacterized protein</fullName>
    </submittedName>
</protein>
<keyword evidence="2" id="KW-1133">Transmembrane helix</keyword>
<dbReference type="GO" id="GO:0000122">
    <property type="term" value="P:negative regulation of transcription by RNA polymerase II"/>
    <property type="evidence" value="ECO:0007669"/>
    <property type="project" value="TreeGrafter"/>
</dbReference>
<keyword evidence="2" id="KW-0812">Transmembrane</keyword>
<feature type="compositionally biased region" description="Low complexity" evidence="1">
    <location>
        <begin position="101"/>
        <end position="119"/>
    </location>
</feature>
<feature type="region of interest" description="Disordered" evidence="1">
    <location>
        <begin position="1"/>
        <end position="164"/>
    </location>
</feature>
<evidence type="ECO:0000313" key="3">
    <source>
        <dbReference type="EMBL" id="QDS72892.1"/>
    </source>
</evidence>
<organism evidence="3 4">
    <name type="scientific">Venturia effusa</name>
    <dbReference type="NCBI Taxonomy" id="50376"/>
    <lineage>
        <taxon>Eukaryota</taxon>
        <taxon>Fungi</taxon>
        <taxon>Dikarya</taxon>
        <taxon>Ascomycota</taxon>
        <taxon>Pezizomycotina</taxon>
        <taxon>Dothideomycetes</taxon>
        <taxon>Pleosporomycetidae</taxon>
        <taxon>Venturiales</taxon>
        <taxon>Venturiaceae</taxon>
        <taxon>Venturia</taxon>
    </lineage>
</organism>
<proteinExistence type="predicted"/>
<sequence>MSDEPAPSALNATRAPGNTTRRPRNRHRSRGGRANTEHGASVAGPPLLPATVTPNIESSNQASNGRGGGGRRRGGRGRGGEQSGDLRSQAARAVPGGRRFGGQLTTGDDDSSSQSGTPQLYAGASEFVPGQPVVIPPRGPKARAPLQPRKRRMSKSTAPDIGTRIHEDVDNGNYECAVCTNEIYRNSKIWSCRTCWSIFHLSCIKKWSSSEGSAMARAQAEDGIPFRRRSPAGVKKRQNQDLYLVFHLSVVARLALVGTCCQKSVRTAAPMSVMLENVSLARRWALSKVVSVVVNLPHAAVLTRITRMVGHAVQYVESSCLAVNIFAADFVTKACAAPVKSQLKLDATAARWKTKSSVPIRPMYEQAGNGLIYTTTRMPRRNGLAYLAADTIAIVCLIAGSIIAKSVVILKML</sequence>
<dbReference type="GO" id="GO:0000981">
    <property type="term" value="F:DNA-binding transcription factor activity, RNA polymerase II-specific"/>
    <property type="evidence" value="ECO:0007669"/>
    <property type="project" value="TreeGrafter"/>
</dbReference>
<gene>
    <name evidence="3" type="ORF">FKW77_007646</name>
</gene>
<dbReference type="SUPFAM" id="SSF57850">
    <property type="entry name" value="RING/U-box"/>
    <property type="match status" value="1"/>
</dbReference>
<dbReference type="EMBL" id="CP042192">
    <property type="protein sequence ID" value="QDS72892.1"/>
    <property type="molecule type" value="Genomic_DNA"/>
</dbReference>
<feature type="compositionally biased region" description="Basic residues" evidence="1">
    <location>
        <begin position="21"/>
        <end position="31"/>
    </location>
</feature>
<feature type="compositionally biased region" description="Low complexity" evidence="1">
    <location>
        <begin position="11"/>
        <end position="20"/>
    </location>
</feature>
<dbReference type="Gene3D" id="3.30.40.10">
    <property type="entry name" value="Zinc/RING finger domain, C3HC4 (zinc finger)"/>
    <property type="match status" value="1"/>
</dbReference>
<dbReference type="InterPro" id="IPR034078">
    <property type="entry name" value="NFX1_fam"/>
</dbReference>